<dbReference type="OrthoDB" id="422106at2759"/>
<dbReference type="GO" id="GO:0005634">
    <property type="term" value="C:nucleus"/>
    <property type="evidence" value="ECO:0007669"/>
    <property type="project" value="TreeGrafter"/>
</dbReference>
<dbReference type="GO" id="GO:0000340">
    <property type="term" value="F:RNA 7-methylguanosine cap binding"/>
    <property type="evidence" value="ECO:0007669"/>
    <property type="project" value="InterPro"/>
</dbReference>
<dbReference type="Proteomes" id="UP000698800">
    <property type="component" value="Unassembled WGS sequence"/>
</dbReference>
<dbReference type="GO" id="GO:0003729">
    <property type="term" value="F:mRNA binding"/>
    <property type="evidence" value="ECO:0007669"/>
    <property type="project" value="InterPro"/>
</dbReference>
<protein>
    <submittedName>
        <fullName evidence="2">Uncharacterized protein</fullName>
    </submittedName>
</protein>
<feature type="region of interest" description="Disordered" evidence="1">
    <location>
        <begin position="548"/>
        <end position="581"/>
    </location>
</feature>
<feature type="region of interest" description="Disordered" evidence="1">
    <location>
        <begin position="398"/>
        <end position="417"/>
    </location>
</feature>
<feature type="compositionally biased region" description="Low complexity" evidence="1">
    <location>
        <begin position="1"/>
        <end position="15"/>
    </location>
</feature>
<feature type="compositionally biased region" description="Basic and acidic residues" evidence="1">
    <location>
        <begin position="250"/>
        <end position="267"/>
    </location>
</feature>
<name>A0A9P8IAZ0_9PEZI</name>
<comment type="caution">
    <text evidence="2">The sequence shown here is derived from an EMBL/GenBank/DDBJ whole genome shotgun (WGS) entry which is preliminary data.</text>
</comment>
<evidence type="ECO:0000313" key="3">
    <source>
        <dbReference type="Proteomes" id="UP000698800"/>
    </source>
</evidence>
<reference evidence="2" key="1">
    <citation type="submission" date="2021-03" db="EMBL/GenBank/DDBJ databases">
        <title>Comparative genomics and phylogenomic investigation of the class Geoglossomycetes provide insights into ecological specialization and systematics.</title>
        <authorList>
            <person name="Melie T."/>
            <person name="Pirro S."/>
            <person name="Miller A.N."/>
            <person name="Quandt A."/>
        </authorList>
    </citation>
    <scope>NUCLEOTIDE SEQUENCE</scope>
    <source>
        <strain evidence="2">GBOQ0MN5Z8</strain>
    </source>
</reference>
<evidence type="ECO:0000256" key="1">
    <source>
        <dbReference type="SAM" id="MobiDB-lite"/>
    </source>
</evidence>
<feature type="compositionally biased region" description="Basic and acidic residues" evidence="1">
    <location>
        <begin position="329"/>
        <end position="344"/>
    </location>
</feature>
<dbReference type="InterPro" id="IPR019416">
    <property type="entry name" value="NCBP3"/>
</dbReference>
<feature type="compositionally biased region" description="Basic and acidic residues" evidence="1">
    <location>
        <begin position="561"/>
        <end position="581"/>
    </location>
</feature>
<organism evidence="2 3">
    <name type="scientific">Glutinoglossum americanum</name>
    <dbReference type="NCBI Taxonomy" id="1670608"/>
    <lineage>
        <taxon>Eukaryota</taxon>
        <taxon>Fungi</taxon>
        <taxon>Dikarya</taxon>
        <taxon>Ascomycota</taxon>
        <taxon>Pezizomycotina</taxon>
        <taxon>Geoglossomycetes</taxon>
        <taxon>Geoglossales</taxon>
        <taxon>Geoglossaceae</taxon>
        <taxon>Glutinoglossum</taxon>
    </lineage>
</organism>
<feature type="compositionally biased region" description="Polar residues" evidence="1">
    <location>
        <begin position="16"/>
        <end position="26"/>
    </location>
</feature>
<evidence type="ECO:0000313" key="2">
    <source>
        <dbReference type="EMBL" id="KAH0538780.1"/>
    </source>
</evidence>
<keyword evidence="3" id="KW-1185">Reference proteome</keyword>
<feature type="region of interest" description="Disordered" evidence="1">
    <location>
        <begin position="461"/>
        <end position="484"/>
    </location>
</feature>
<feature type="region of interest" description="Disordered" evidence="1">
    <location>
        <begin position="213"/>
        <end position="390"/>
    </location>
</feature>
<gene>
    <name evidence="2" type="ORF">FGG08_004668</name>
</gene>
<feature type="compositionally biased region" description="Basic and acidic residues" evidence="1">
    <location>
        <begin position="463"/>
        <end position="477"/>
    </location>
</feature>
<proteinExistence type="predicted"/>
<dbReference type="PANTHER" id="PTHR16291">
    <property type="entry name" value="NUCLEAR CAP-BINDING PROTEIN SUBUNIT 3"/>
    <property type="match status" value="1"/>
</dbReference>
<dbReference type="EMBL" id="JAGHQL010000097">
    <property type="protein sequence ID" value="KAH0538780.1"/>
    <property type="molecule type" value="Genomic_DNA"/>
</dbReference>
<dbReference type="PANTHER" id="PTHR16291:SF0">
    <property type="entry name" value="NUCLEAR CAP-BINDING PROTEIN SUBUNIT 3"/>
    <property type="match status" value="1"/>
</dbReference>
<accession>A0A9P8IAZ0</accession>
<sequence length="581" mass="64391">MAVSSFQQSPFTSSTLEFSSTPTINGDTDMDMDVDLGADEEISVLEAEAMRVVSGFIFSSDILRPDCGQAGFHGLDLTKGFKGNTKSAPATNDMPSSTSIDDASAQSTPHKVHIRGVDNLSTAHIQAFASEHFPVSEPIRIEWIDDTSANIVYDTPATALQALTSFSYVSNEGPSSLSTLQERSAKNLSSHPDSRLSVRLAVFADRKQPGARERSRYYLFNPDQDPGERRRRDYGRGRRRRFDDDEDDGGYQRRRYDDKEQRRRTIGDEECTFDSSLYDDDPATIAARDGHWPHRRRNSYSSRSSNDDRRRGGADRRIVHFSGNPAKELFPDRLSRGSRLRDRSASPARDLDGDETMDDLCNNSAAHRMHRQRSYTPPPRSYSSRDTLRGSRAQNGAKELFPANSNGNHIDTGHSNTTKKELFPAKLKATTSLHRRSAAFDAADETADLFAGRMTVPFLDGAGDDRPRNRKLADRISRNPLAPPARGRRLEERISLPAGIATTSAIVSDEEEDSVSINSGFSIRGAAAKTNQQGFSIRGAASAKELFPEKFGGGNGSTKELFPEKLDGRGGRRRRAEDMFH</sequence>
<feature type="compositionally biased region" description="Basic and acidic residues" evidence="1">
    <location>
        <begin position="226"/>
        <end position="236"/>
    </location>
</feature>
<feature type="compositionally biased region" description="Basic and acidic residues" evidence="1">
    <location>
        <begin position="305"/>
        <end position="318"/>
    </location>
</feature>
<feature type="region of interest" description="Disordered" evidence="1">
    <location>
        <begin position="1"/>
        <end position="29"/>
    </location>
</feature>
<feature type="region of interest" description="Disordered" evidence="1">
    <location>
        <begin position="85"/>
        <end position="105"/>
    </location>
</feature>
<feature type="compositionally biased region" description="Polar residues" evidence="1">
    <location>
        <begin position="403"/>
        <end position="416"/>
    </location>
</feature>
<feature type="compositionally biased region" description="Acidic residues" evidence="1">
    <location>
        <begin position="268"/>
        <end position="282"/>
    </location>
</feature>
<dbReference type="Pfam" id="PF10309">
    <property type="entry name" value="NCBP3"/>
    <property type="match status" value="1"/>
</dbReference>
<dbReference type="AlphaFoldDB" id="A0A9P8IAZ0"/>